<dbReference type="HOGENOM" id="CLU_1293163_0_0_11"/>
<protein>
    <recommendedName>
        <fullName evidence="4">DUF4386 family protein</fullName>
    </recommendedName>
</protein>
<keyword evidence="1" id="KW-0472">Membrane</keyword>
<reference evidence="2 3" key="1">
    <citation type="journal article" date="2013" name="Genome Announc.">
        <title>Draft genome sequence of an Actinobacterium, Brachybacterium muris strain UCD-AY4.</title>
        <authorList>
            <person name="Lo J.R."/>
            <person name="Lang J.M."/>
            <person name="Darling A.E."/>
            <person name="Eisen J.A."/>
            <person name="Coil D.A."/>
        </authorList>
    </citation>
    <scope>NUCLEOTIDE SEQUENCE [LARGE SCALE GENOMIC DNA]</scope>
    <source>
        <strain evidence="2 3">UCD-AY4</strain>
    </source>
</reference>
<dbReference type="Proteomes" id="UP000019754">
    <property type="component" value="Unassembled WGS sequence"/>
</dbReference>
<evidence type="ECO:0000313" key="2">
    <source>
        <dbReference type="EMBL" id="EYT50321.1"/>
    </source>
</evidence>
<feature type="transmembrane region" description="Helical" evidence="1">
    <location>
        <begin position="21"/>
        <end position="46"/>
    </location>
</feature>
<evidence type="ECO:0000256" key="1">
    <source>
        <dbReference type="SAM" id="Phobius"/>
    </source>
</evidence>
<sequence length="224" mass="22624">MPAAARTAASPRSTAVPAPRSAAVASPAAVASAMAAGAAFALFPLLRPWSDKAGTLPEMASAFSSPTWVLAHLLGMAGWVLLVVLAVARSRAQGGGGARAAWLMGIGAALVLPYYGAETFALNALGAAALEANDPSLVAAEESIRFAPVPVVMFALGLILLGIGAVLLARAATGRARPAAVATAVLVVLYLPQFFLPAPGRVLHGLLLGAALAWWALSLRRSTS</sequence>
<feature type="transmembrane region" description="Helical" evidence="1">
    <location>
        <begin position="202"/>
        <end position="219"/>
    </location>
</feature>
<keyword evidence="1" id="KW-1133">Transmembrane helix</keyword>
<gene>
    <name evidence="2" type="ORF">D641_0103315</name>
</gene>
<proteinExistence type="predicted"/>
<dbReference type="RefSeq" id="WP_017822379.1">
    <property type="nucleotide sequence ID" value="NZ_AORC01000004.1"/>
</dbReference>
<dbReference type="EMBL" id="AORC01000004">
    <property type="protein sequence ID" value="EYT50321.1"/>
    <property type="molecule type" value="Genomic_DNA"/>
</dbReference>
<accession>A0A022KWU3</accession>
<feature type="transmembrane region" description="Helical" evidence="1">
    <location>
        <begin position="100"/>
        <end position="117"/>
    </location>
</feature>
<evidence type="ECO:0000313" key="3">
    <source>
        <dbReference type="Proteomes" id="UP000019754"/>
    </source>
</evidence>
<feature type="transmembrane region" description="Helical" evidence="1">
    <location>
        <begin position="151"/>
        <end position="172"/>
    </location>
</feature>
<feature type="transmembrane region" description="Helical" evidence="1">
    <location>
        <begin position="179"/>
        <end position="196"/>
    </location>
</feature>
<dbReference type="AlphaFoldDB" id="A0A022KWU3"/>
<organism evidence="2 3">
    <name type="scientific">Brachybacterium muris UCD-AY4</name>
    <dbReference type="NCBI Taxonomy" id="1249481"/>
    <lineage>
        <taxon>Bacteria</taxon>
        <taxon>Bacillati</taxon>
        <taxon>Actinomycetota</taxon>
        <taxon>Actinomycetes</taxon>
        <taxon>Micrococcales</taxon>
        <taxon>Dermabacteraceae</taxon>
        <taxon>Brachybacterium</taxon>
    </lineage>
</organism>
<name>A0A022KWU3_9MICO</name>
<evidence type="ECO:0008006" key="4">
    <source>
        <dbReference type="Google" id="ProtNLM"/>
    </source>
</evidence>
<feature type="transmembrane region" description="Helical" evidence="1">
    <location>
        <begin position="66"/>
        <end position="88"/>
    </location>
</feature>
<dbReference type="STRING" id="1249481.D641_0103315"/>
<comment type="caution">
    <text evidence="2">The sequence shown here is derived from an EMBL/GenBank/DDBJ whole genome shotgun (WGS) entry which is preliminary data.</text>
</comment>
<keyword evidence="3" id="KW-1185">Reference proteome</keyword>
<keyword evidence="1" id="KW-0812">Transmembrane</keyword>